<keyword evidence="2" id="KW-1185">Reference proteome</keyword>
<dbReference type="GeneID" id="28984814"/>
<proteinExistence type="predicted"/>
<dbReference type="RefSeq" id="XP_018276158.1">
    <property type="nucleotide sequence ID" value="XM_018424211.1"/>
</dbReference>
<sequence length="101" mass="11523">MPGAAARFFEPSAHDTASLKIPRLILVQPRCTQPHSTAFTQDTSPKLHFFALWWTTVWVLLQRCLVDIQILTGVISRVCRGERLTQWGEVLESGSCRRCRQ</sequence>
<dbReference type="EMBL" id="KQ087252">
    <property type="protein sequence ID" value="KLT39667.1"/>
    <property type="molecule type" value="Genomic_DNA"/>
</dbReference>
<reference evidence="1 2" key="1">
    <citation type="submission" date="2015-03" db="EMBL/GenBank/DDBJ databases">
        <title>Genomics and transcriptomics of the oil-accumulating basidiomycete yeast T. oleaginosus allow insights into substrate utilization and the diverse evolutionary trajectories of mating systems in fungi.</title>
        <authorList>
            <consortium name="DOE Joint Genome Institute"/>
            <person name="Kourist R."/>
            <person name="Kracht O."/>
            <person name="Bracharz F."/>
            <person name="Lipzen A."/>
            <person name="Nolan M."/>
            <person name="Ohm R."/>
            <person name="Grigoriev I."/>
            <person name="Sun S."/>
            <person name="Heitman J."/>
            <person name="Bruck T."/>
            <person name="Nowrousian M."/>
        </authorList>
    </citation>
    <scope>NUCLEOTIDE SEQUENCE [LARGE SCALE GENOMIC DNA]</scope>
    <source>
        <strain evidence="1 2">IBC0246</strain>
    </source>
</reference>
<protein>
    <submittedName>
        <fullName evidence="1">Uncharacterized protein</fullName>
    </submittedName>
</protein>
<accession>A0A0J0XF13</accession>
<gene>
    <name evidence="1" type="ORF">CC85DRAFT_288311</name>
</gene>
<dbReference type="Proteomes" id="UP000053611">
    <property type="component" value="Unassembled WGS sequence"/>
</dbReference>
<evidence type="ECO:0000313" key="1">
    <source>
        <dbReference type="EMBL" id="KLT39667.1"/>
    </source>
</evidence>
<name>A0A0J0XF13_9TREE</name>
<organism evidence="1 2">
    <name type="scientific">Cutaneotrichosporon oleaginosum</name>
    <dbReference type="NCBI Taxonomy" id="879819"/>
    <lineage>
        <taxon>Eukaryota</taxon>
        <taxon>Fungi</taxon>
        <taxon>Dikarya</taxon>
        <taxon>Basidiomycota</taxon>
        <taxon>Agaricomycotina</taxon>
        <taxon>Tremellomycetes</taxon>
        <taxon>Trichosporonales</taxon>
        <taxon>Trichosporonaceae</taxon>
        <taxon>Cutaneotrichosporon</taxon>
    </lineage>
</organism>
<evidence type="ECO:0000313" key="2">
    <source>
        <dbReference type="Proteomes" id="UP000053611"/>
    </source>
</evidence>
<dbReference type="AlphaFoldDB" id="A0A0J0XF13"/>